<reference evidence="8 9" key="1">
    <citation type="submission" date="2021-02" db="EMBL/GenBank/DDBJ databases">
        <authorList>
            <person name="Lee D.-H."/>
        </authorList>
    </citation>
    <scope>NUCLEOTIDE SEQUENCE [LARGE SCALE GENOMIC DNA]</scope>
    <source>
        <strain evidence="8 9">UL073</strain>
    </source>
</reference>
<dbReference type="InterPro" id="IPR011006">
    <property type="entry name" value="CheY-like_superfamily"/>
</dbReference>
<evidence type="ECO:0000256" key="4">
    <source>
        <dbReference type="ARBA" id="ARBA00023163"/>
    </source>
</evidence>
<feature type="domain" description="Response regulatory" evidence="7">
    <location>
        <begin position="3"/>
        <end position="118"/>
    </location>
</feature>
<dbReference type="PANTHER" id="PTHR43214">
    <property type="entry name" value="TWO-COMPONENT RESPONSE REGULATOR"/>
    <property type="match status" value="1"/>
</dbReference>
<dbReference type="SMART" id="SM00448">
    <property type="entry name" value="REC"/>
    <property type="match status" value="1"/>
</dbReference>
<proteinExistence type="predicted"/>
<feature type="modified residue" description="4-aspartylphosphate" evidence="5">
    <location>
        <position position="53"/>
    </location>
</feature>
<name>A0ABS2IEK6_9GAMM</name>
<dbReference type="CDD" id="cd06170">
    <property type="entry name" value="LuxR_C_like"/>
    <property type="match status" value="1"/>
</dbReference>
<dbReference type="PANTHER" id="PTHR43214:SF41">
    <property type="entry name" value="NITRATE_NITRITE RESPONSE REGULATOR PROTEIN NARP"/>
    <property type="match status" value="1"/>
</dbReference>
<dbReference type="PROSITE" id="PS50110">
    <property type="entry name" value="RESPONSE_REGULATORY"/>
    <property type="match status" value="1"/>
</dbReference>
<evidence type="ECO:0000259" key="6">
    <source>
        <dbReference type="PROSITE" id="PS50043"/>
    </source>
</evidence>
<dbReference type="Pfam" id="PF00196">
    <property type="entry name" value="GerE"/>
    <property type="match status" value="1"/>
</dbReference>
<evidence type="ECO:0000256" key="3">
    <source>
        <dbReference type="ARBA" id="ARBA00023125"/>
    </source>
</evidence>
<evidence type="ECO:0000313" key="8">
    <source>
        <dbReference type="EMBL" id="MBM7060273.1"/>
    </source>
</evidence>
<protein>
    <submittedName>
        <fullName evidence="8">Response regulator transcription factor</fullName>
    </submittedName>
</protein>
<dbReference type="InterPro" id="IPR039420">
    <property type="entry name" value="WalR-like"/>
</dbReference>
<dbReference type="InterPro" id="IPR016032">
    <property type="entry name" value="Sig_transdc_resp-reg_C-effctor"/>
</dbReference>
<dbReference type="InterPro" id="IPR000792">
    <property type="entry name" value="Tscrpt_reg_LuxR_C"/>
</dbReference>
<dbReference type="Gene3D" id="1.10.10.10">
    <property type="entry name" value="Winged helix-like DNA-binding domain superfamily/Winged helix DNA-binding domain"/>
    <property type="match status" value="1"/>
</dbReference>
<feature type="domain" description="HTH luxR-type" evidence="6">
    <location>
        <begin position="141"/>
        <end position="206"/>
    </location>
</feature>
<keyword evidence="9" id="KW-1185">Reference proteome</keyword>
<evidence type="ECO:0000256" key="1">
    <source>
        <dbReference type="ARBA" id="ARBA00022553"/>
    </source>
</evidence>
<dbReference type="InterPro" id="IPR001789">
    <property type="entry name" value="Sig_transdc_resp-reg_receiver"/>
</dbReference>
<dbReference type="RefSeq" id="WP_204915399.1">
    <property type="nucleotide sequence ID" value="NZ_JAFEUP010000002.1"/>
</dbReference>
<dbReference type="Gene3D" id="3.40.50.2300">
    <property type="match status" value="1"/>
</dbReference>
<dbReference type="SUPFAM" id="SSF52172">
    <property type="entry name" value="CheY-like"/>
    <property type="match status" value="1"/>
</dbReference>
<accession>A0ABS2IEK6</accession>
<evidence type="ECO:0000256" key="2">
    <source>
        <dbReference type="ARBA" id="ARBA00023015"/>
    </source>
</evidence>
<dbReference type="SMART" id="SM00421">
    <property type="entry name" value="HTH_LUXR"/>
    <property type="match status" value="1"/>
</dbReference>
<sequence>MSRVLIVDDHPMIRFAARLLLERAGYAVAGEADNGVEALSLARELRPELVLLDIGIPKLDGLEVIQRLQSLQPAPRILVLTSMSPAIYASRCMLAGASGFVAKGNNLSELAEAAKAVLAGNKYFPDATLLSVRLSDGVFDDSVMLQSLSDREVAVLKYLASGLSNKEIGDEMLISNKTVSTYKTRLMLKLKARTLVDLLEFAKRNAQSL</sequence>
<keyword evidence="3" id="KW-0238">DNA-binding</keyword>
<dbReference type="Pfam" id="PF00072">
    <property type="entry name" value="Response_reg"/>
    <property type="match status" value="1"/>
</dbReference>
<keyword evidence="2" id="KW-0805">Transcription regulation</keyword>
<dbReference type="PROSITE" id="PS50043">
    <property type="entry name" value="HTH_LUXR_2"/>
    <property type="match status" value="1"/>
</dbReference>
<keyword evidence="4" id="KW-0804">Transcription</keyword>
<comment type="caution">
    <text evidence="8">The sequence shown here is derived from an EMBL/GenBank/DDBJ whole genome shotgun (WGS) entry which is preliminary data.</text>
</comment>
<dbReference type="InterPro" id="IPR036388">
    <property type="entry name" value="WH-like_DNA-bd_sf"/>
</dbReference>
<organism evidence="8 9">
    <name type="scientific">Zestomonas insulae</name>
    <dbReference type="NCBI Taxonomy" id="2809017"/>
    <lineage>
        <taxon>Bacteria</taxon>
        <taxon>Pseudomonadati</taxon>
        <taxon>Pseudomonadota</taxon>
        <taxon>Gammaproteobacteria</taxon>
        <taxon>Pseudomonadales</taxon>
        <taxon>Pseudomonadaceae</taxon>
        <taxon>Zestomonas</taxon>
    </lineage>
</organism>
<evidence type="ECO:0000313" key="9">
    <source>
        <dbReference type="Proteomes" id="UP000717995"/>
    </source>
</evidence>
<dbReference type="SUPFAM" id="SSF46894">
    <property type="entry name" value="C-terminal effector domain of the bipartite response regulators"/>
    <property type="match status" value="1"/>
</dbReference>
<keyword evidence="1 5" id="KW-0597">Phosphoprotein</keyword>
<dbReference type="Proteomes" id="UP000717995">
    <property type="component" value="Unassembled WGS sequence"/>
</dbReference>
<dbReference type="EMBL" id="JAFEUP010000002">
    <property type="protein sequence ID" value="MBM7060273.1"/>
    <property type="molecule type" value="Genomic_DNA"/>
</dbReference>
<evidence type="ECO:0000259" key="7">
    <source>
        <dbReference type="PROSITE" id="PS50110"/>
    </source>
</evidence>
<gene>
    <name evidence="8" type="ORF">JQX08_06100</name>
</gene>
<evidence type="ECO:0000256" key="5">
    <source>
        <dbReference type="PROSITE-ProRule" id="PRU00169"/>
    </source>
</evidence>
<dbReference type="InterPro" id="IPR058245">
    <property type="entry name" value="NreC/VraR/RcsB-like_REC"/>
</dbReference>
<dbReference type="PRINTS" id="PR00038">
    <property type="entry name" value="HTHLUXR"/>
</dbReference>
<dbReference type="PROSITE" id="PS00622">
    <property type="entry name" value="HTH_LUXR_1"/>
    <property type="match status" value="1"/>
</dbReference>
<dbReference type="CDD" id="cd17535">
    <property type="entry name" value="REC_NarL-like"/>
    <property type="match status" value="1"/>
</dbReference>